<evidence type="ECO:0000256" key="1">
    <source>
        <dbReference type="SAM" id="MobiDB-lite"/>
    </source>
</evidence>
<organism evidence="2 3">
    <name type="scientific">Haemaphysalis longicornis</name>
    <name type="common">Bush tick</name>
    <dbReference type="NCBI Taxonomy" id="44386"/>
    <lineage>
        <taxon>Eukaryota</taxon>
        <taxon>Metazoa</taxon>
        <taxon>Ecdysozoa</taxon>
        <taxon>Arthropoda</taxon>
        <taxon>Chelicerata</taxon>
        <taxon>Arachnida</taxon>
        <taxon>Acari</taxon>
        <taxon>Parasitiformes</taxon>
        <taxon>Ixodida</taxon>
        <taxon>Ixodoidea</taxon>
        <taxon>Ixodidae</taxon>
        <taxon>Haemaphysalinae</taxon>
        <taxon>Haemaphysalis</taxon>
    </lineage>
</organism>
<name>A0A9J6GGW4_HAELO</name>
<accession>A0A9J6GGW4</accession>
<dbReference type="VEuPathDB" id="VectorBase:HLOH_056182"/>
<gene>
    <name evidence="2" type="ORF">HPB48_019821</name>
</gene>
<evidence type="ECO:0000313" key="3">
    <source>
        <dbReference type="Proteomes" id="UP000821853"/>
    </source>
</evidence>
<dbReference type="Proteomes" id="UP000821853">
    <property type="component" value="Chromosome 5"/>
</dbReference>
<dbReference type="OrthoDB" id="6429039at2759"/>
<protein>
    <submittedName>
        <fullName evidence="2">Uncharacterized protein</fullName>
    </submittedName>
</protein>
<comment type="caution">
    <text evidence="2">The sequence shown here is derived from an EMBL/GenBank/DDBJ whole genome shotgun (WGS) entry which is preliminary data.</text>
</comment>
<dbReference type="AlphaFoldDB" id="A0A9J6GGW4"/>
<dbReference type="EMBL" id="JABSTR010000007">
    <property type="protein sequence ID" value="KAH9374594.1"/>
    <property type="molecule type" value="Genomic_DNA"/>
</dbReference>
<keyword evidence="3" id="KW-1185">Reference proteome</keyword>
<proteinExistence type="predicted"/>
<feature type="region of interest" description="Disordered" evidence="1">
    <location>
        <begin position="1"/>
        <end position="24"/>
    </location>
</feature>
<sequence>MAALPTLKSTKKSRKTVEQARSMKRNSEKLLHPLLKWLYELRVKVRDLLNHFYFDNLFTILHLLGHLKEKSYEATGTVSENHVPKECPIAWPDIIKCKTRGYEEHALFG</sequence>
<evidence type="ECO:0000313" key="2">
    <source>
        <dbReference type="EMBL" id="KAH9374594.1"/>
    </source>
</evidence>
<reference evidence="2 3" key="1">
    <citation type="journal article" date="2020" name="Cell">
        <title>Large-Scale Comparative Analyses of Tick Genomes Elucidate Their Genetic Diversity and Vector Capacities.</title>
        <authorList>
            <consortium name="Tick Genome and Microbiome Consortium (TIGMIC)"/>
            <person name="Jia N."/>
            <person name="Wang J."/>
            <person name="Shi W."/>
            <person name="Du L."/>
            <person name="Sun Y."/>
            <person name="Zhan W."/>
            <person name="Jiang J.F."/>
            <person name="Wang Q."/>
            <person name="Zhang B."/>
            <person name="Ji P."/>
            <person name="Bell-Sakyi L."/>
            <person name="Cui X.M."/>
            <person name="Yuan T.T."/>
            <person name="Jiang B.G."/>
            <person name="Yang W.F."/>
            <person name="Lam T.T."/>
            <person name="Chang Q.C."/>
            <person name="Ding S.J."/>
            <person name="Wang X.J."/>
            <person name="Zhu J.G."/>
            <person name="Ruan X.D."/>
            <person name="Zhao L."/>
            <person name="Wei J.T."/>
            <person name="Ye R.Z."/>
            <person name="Que T.C."/>
            <person name="Du C.H."/>
            <person name="Zhou Y.H."/>
            <person name="Cheng J.X."/>
            <person name="Dai P.F."/>
            <person name="Guo W.B."/>
            <person name="Han X.H."/>
            <person name="Huang E.J."/>
            <person name="Li L.F."/>
            <person name="Wei W."/>
            <person name="Gao Y.C."/>
            <person name="Liu J.Z."/>
            <person name="Shao H.Z."/>
            <person name="Wang X."/>
            <person name="Wang C.C."/>
            <person name="Yang T.C."/>
            <person name="Huo Q.B."/>
            <person name="Li W."/>
            <person name="Chen H.Y."/>
            <person name="Chen S.E."/>
            <person name="Zhou L.G."/>
            <person name="Ni X.B."/>
            <person name="Tian J.H."/>
            <person name="Sheng Y."/>
            <person name="Liu T."/>
            <person name="Pan Y.S."/>
            <person name="Xia L.Y."/>
            <person name="Li J."/>
            <person name="Zhao F."/>
            <person name="Cao W.C."/>
        </authorList>
    </citation>
    <scope>NUCLEOTIDE SEQUENCE [LARGE SCALE GENOMIC DNA]</scope>
    <source>
        <strain evidence="2">HaeL-2018</strain>
    </source>
</reference>